<feature type="region of interest" description="Disordered" evidence="1">
    <location>
        <begin position="1"/>
        <end position="31"/>
    </location>
</feature>
<reference evidence="2 3" key="1">
    <citation type="submission" date="2016-09" db="EMBL/GenBank/DDBJ databases">
        <title>Draft genome sequence of the soil isolate, Lysinibacillus fusiformis M5, a potential hypoxanthine producer.</title>
        <authorList>
            <person name="Gallegos-Monterrosa R."/>
            <person name="Maroti G."/>
            <person name="Balint B."/>
            <person name="Kovacs A.T."/>
        </authorList>
    </citation>
    <scope>NUCLEOTIDE SEQUENCE [LARGE SCALE GENOMIC DNA]</scope>
    <source>
        <strain evidence="2 3">M5</strain>
    </source>
</reference>
<name>A0A1E4QYG1_9BACI</name>
<sequence length="262" mass="29764">MAKGKSKGSKRGRKKQTTEERLKQQHHQQRRAKFFTGMEEVKGKVLTPHYSQALNISDKDFHVAYGRHMKDETFTNASAFDKRKIMNDYFIEKKAKGRVNADPGSSTYQRQLERERQAIYSEINAAKNGTNSGIFNFDSASNGAKHAFNENERINDFFRQNTTSLTNQDIRKRALEEYEKVGLTGDNYHNFVNNKNGFRDNIFTQSSNNAGLNPTMMDHLWGNKVPQIAGGALLTAGLVSSMSNSKGQQTNAELYNQAQPYY</sequence>
<accession>A0A1E4QYG1</accession>
<evidence type="ECO:0000313" key="2">
    <source>
        <dbReference type="EMBL" id="ODV53260.1"/>
    </source>
</evidence>
<gene>
    <name evidence="2" type="ORF">BG258_23440</name>
</gene>
<feature type="compositionally biased region" description="Basic residues" evidence="1">
    <location>
        <begin position="1"/>
        <end position="15"/>
    </location>
</feature>
<comment type="caution">
    <text evidence="2">The sequence shown here is derived from an EMBL/GenBank/DDBJ whole genome shotgun (WGS) entry which is preliminary data.</text>
</comment>
<evidence type="ECO:0000313" key="3">
    <source>
        <dbReference type="Proteomes" id="UP000094784"/>
    </source>
</evidence>
<dbReference type="AlphaFoldDB" id="A0A1E4QYG1"/>
<proteinExistence type="predicted"/>
<protein>
    <submittedName>
        <fullName evidence="2">Uncharacterized protein</fullName>
    </submittedName>
</protein>
<organism evidence="2 3">
    <name type="scientific">Lysinibacillus fusiformis</name>
    <dbReference type="NCBI Taxonomy" id="28031"/>
    <lineage>
        <taxon>Bacteria</taxon>
        <taxon>Bacillati</taxon>
        <taxon>Bacillota</taxon>
        <taxon>Bacilli</taxon>
        <taxon>Bacillales</taxon>
        <taxon>Bacillaceae</taxon>
        <taxon>Lysinibacillus</taxon>
    </lineage>
</organism>
<dbReference type="RefSeq" id="WP_069483502.1">
    <property type="nucleotide sequence ID" value="NZ_JBGOGZ010000009.1"/>
</dbReference>
<dbReference type="Proteomes" id="UP000094784">
    <property type="component" value="Unassembled WGS sequence"/>
</dbReference>
<dbReference type="EMBL" id="MECQ01000008">
    <property type="protein sequence ID" value="ODV53260.1"/>
    <property type="molecule type" value="Genomic_DNA"/>
</dbReference>
<evidence type="ECO:0000256" key="1">
    <source>
        <dbReference type="SAM" id="MobiDB-lite"/>
    </source>
</evidence>